<gene>
    <name evidence="2" type="ordered locus">MODMU_0559</name>
</gene>
<dbReference type="InterPro" id="IPR029068">
    <property type="entry name" value="Glyas_Bleomycin-R_OHBP_Dase"/>
</dbReference>
<keyword evidence="3" id="KW-1185">Reference proteome</keyword>
<dbReference type="SUPFAM" id="SSF54593">
    <property type="entry name" value="Glyoxalase/Bleomycin resistance protein/Dihydroxybiphenyl dioxygenase"/>
    <property type="match status" value="2"/>
</dbReference>
<dbReference type="STRING" id="477641.MODMU_0559"/>
<dbReference type="PANTHER" id="PTHR33993:SF10">
    <property type="entry name" value="CONSERVED PROTEIN"/>
    <property type="match status" value="1"/>
</dbReference>
<dbReference type="PROSITE" id="PS51819">
    <property type="entry name" value="VOC"/>
    <property type="match status" value="2"/>
</dbReference>
<name>I4ERK3_MODI5</name>
<feature type="domain" description="VOC" evidence="1">
    <location>
        <begin position="139"/>
        <end position="249"/>
    </location>
</feature>
<dbReference type="CDD" id="cd07247">
    <property type="entry name" value="SgaA_N_like"/>
    <property type="match status" value="1"/>
</dbReference>
<dbReference type="AlphaFoldDB" id="I4ERK3"/>
<dbReference type="InterPro" id="IPR037523">
    <property type="entry name" value="VOC_core"/>
</dbReference>
<dbReference type="InterPro" id="IPR004360">
    <property type="entry name" value="Glyas_Fos-R_dOase_dom"/>
</dbReference>
<dbReference type="Gene3D" id="3.10.180.10">
    <property type="entry name" value="2,3-Dihydroxybiphenyl 1,2-Dioxygenase, domain 1"/>
    <property type="match status" value="2"/>
</dbReference>
<dbReference type="EMBL" id="FO203431">
    <property type="protein sequence ID" value="CCH86016.1"/>
    <property type="molecule type" value="Genomic_DNA"/>
</dbReference>
<evidence type="ECO:0000259" key="1">
    <source>
        <dbReference type="PROSITE" id="PS51819"/>
    </source>
</evidence>
<dbReference type="eggNOG" id="COG3324">
    <property type="taxonomic scope" value="Bacteria"/>
</dbReference>
<reference evidence="2 3" key="1">
    <citation type="journal article" date="2012" name="J. Bacteriol.">
        <title>Genome Sequence of Radiation-Resistant Modestobacter marinus Strain BC501, a Representative Actinobacterium That Thrives on Calcareous Stone Surfaces.</title>
        <authorList>
            <person name="Normand P."/>
            <person name="Gury J."/>
            <person name="Pujic P."/>
            <person name="Chouaia B."/>
            <person name="Crotti E."/>
            <person name="Brusetti L."/>
            <person name="Daffonchio D."/>
            <person name="Vacherie B."/>
            <person name="Barbe V."/>
            <person name="Medigue C."/>
            <person name="Calteau A."/>
            <person name="Ghodhbane-Gtari F."/>
            <person name="Essoussi I."/>
            <person name="Nouioui I."/>
            <person name="Abbassi-Ghozzi I."/>
            <person name="Gtari M."/>
        </authorList>
    </citation>
    <scope>NUCLEOTIDE SEQUENCE [LARGE SCALE GENOMIC DNA]</scope>
    <source>
        <strain evidence="3">BC 501</strain>
    </source>
</reference>
<dbReference type="Proteomes" id="UP000006461">
    <property type="component" value="Chromosome"/>
</dbReference>
<evidence type="ECO:0000313" key="3">
    <source>
        <dbReference type="Proteomes" id="UP000006461"/>
    </source>
</evidence>
<accession>I4ERK3</accession>
<protein>
    <submittedName>
        <fullName evidence="2">Glyoxalase/bleomycin resistance protein/dioxygenase</fullName>
    </submittedName>
</protein>
<dbReference type="KEGG" id="mmar:MODMU_0559"/>
<feature type="domain" description="VOC" evidence="1">
    <location>
        <begin position="12"/>
        <end position="125"/>
    </location>
</feature>
<dbReference type="PANTHER" id="PTHR33993">
    <property type="entry name" value="GLYOXALASE-RELATED"/>
    <property type="match status" value="1"/>
</dbReference>
<organism evidence="2 3">
    <name type="scientific">Modestobacter italicus (strain DSM 44449 / CECT 9708 / BC 501)</name>
    <dbReference type="NCBI Taxonomy" id="2732864"/>
    <lineage>
        <taxon>Bacteria</taxon>
        <taxon>Bacillati</taxon>
        <taxon>Actinomycetota</taxon>
        <taxon>Actinomycetes</taxon>
        <taxon>Geodermatophilales</taxon>
        <taxon>Geodermatophilaceae</taxon>
        <taxon>Modestobacter</taxon>
    </lineage>
</organism>
<dbReference type="HOGENOM" id="CLU_069623_0_0_11"/>
<dbReference type="OMA" id="WIDLMAS"/>
<dbReference type="InterPro" id="IPR052164">
    <property type="entry name" value="Anthracycline_SecMetBiosynth"/>
</dbReference>
<dbReference type="Pfam" id="PF00903">
    <property type="entry name" value="Glyoxalase"/>
    <property type="match status" value="2"/>
</dbReference>
<dbReference type="OrthoDB" id="9793039at2"/>
<evidence type="ECO:0000313" key="2">
    <source>
        <dbReference type="EMBL" id="CCH86016.1"/>
    </source>
</evidence>
<sequence>MPTRDTPWPSGTPCWVDLGTPDMDAAQAFYASFLGWTYSGGGPEDGGYAMCLRDGRKAAGMGPQQSPDDPPRWTTYFATDDADATAAAITGAGGTVLAGPMDVGPAGRMAIAADPQGNPFGLWQAGETTGVEVFNEPGALVWNEAAVADPAAAREFYGAVFGFRWEEVAGAEGYTTFATGDRPLGGLSGTDPGLPTGWSTCFSVASTDEAVRAVEAGGGKVLMAAQDTEFGRFAVLADPWGASFSVMAEIAG</sequence>
<proteinExistence type="predicted"/>